<dbReference type="EMBL" id="BMGL01000005">
    <property type="protein sequence ID" value="GGE10659.1"/>
    <property type="molecule type" value="Genomic_DNA"/>
</dbReference>
<organism evidence="1 2">
    <name type="scientific">Psychroflexus salis</name>
    <dbReference type="NCBI Taxonomy" id="1526574"/>
    <lineage>
        <taxon>Bacteria</taxon>
        <taxon>Pseudomonadati</taxon>
        <taxon>Bacteroidota</taxon>
        <taxon>Flavobacteriia</taxon>
        <taxon>Flavobacteriales</taxon>
        <taxon>Flavobacteriaceae</taxon>
        <taxon>Psychroflexus</taxon>
    </lineage>
</organism>
<sequence>MKKISKKVLILAENLEVNRTSSGLRSNKQILLYERYFKDVEVLTTTPQDQFKQLVNVKYNYIDTTNINLGFLNKIPKIKAIPAYLYGFNLKNLKTIKLWQENIVNILNKHNKDLIVVLATGISHLPSMAMIKVERKLYGKYLQFIHDPYPVSCYPTPYKIKKNRIEQILFKKFRCVVNKADILSYPSLELQKWMQNHYGSQLENKSIIQHHIGLNKNELESILTDYNSKNTIKLNQGLNVTHTGTLIGHREPRILFKVFNEFLKNNPEAKDVMYINVIGKVTNFWSSLKATSQNIKIFEKRISYSESLDIQKQSDVLFTIEPVTDVSPIMHGKMADYFTYEKPILALTSKKSENARLLGYDYALCIENGNEKELYKALELIYCKYINNTIFELNVSHDKRKVVFPENWIEALLNKLN</sequence>
<dbReference type="SUPFAM" id="SSF53756">
    <property type="entry name" value="UDP-Glycosyltransferase/glycogen phosphorylase"/>
    <property type="match status" value="1"/>
</dbReference>
<protein>
    <submittedName>
        <fullName evidence="1">Uncharacterized protein</fullName>
    </submittedName>
</protein>
<comment type="caution">
    <text evidence="1">The sequence shown here is derived from an EMBL/GenBank/DDBJ whole genome shotgun (WGS) entry which is preliminary data.</text>
</comment>
<dbReference type="Proteomes" id="UP000599688">
    <property type="component" value="Unassembled WGS sequence"/>
</dbReference>
<gene>
    <name evidence="1" type="ORF">GCM10010831_10190</name>
</gene>
<evidence type="ECO:0000313" key="2">
    <source>
        <dbReference type="Proteomes" id="UP000599688"/>
    </source>
</evidence>
<name>A0A916ZRE3_9FLAO</name>
<keyword evidence="2" id="KW-1185">Reference proteome</keyword>
<reference evidence="1 2" key="1">
    <citation type="journal article" date="2014" name="Int. J. Syst. Evol. Microbiol.">
        <title>Complete genome sequence of Corynebacterium casei LMG S-19264T (=DSM 44701T), isolated from a smear-ripened cheese.</title>
        <authorList>
            <consortium name="US DOE Joint Genome Institute (JGI-PGF)"/>
            <person name="Walter F."/>
            <person name="Albersmeier A."/>
            <person name="Kalinowski J."/>
            <person name="Ruckert C."/>
        </authorList>
    </citation>
    <scope>NUCLEOTIDE SEQUENCE [LARGE SCALE GENOMIC DNA]</scope>
    <source>
        <strain evidence="1 2">CGMCC 1.12925</strain>
    </source>
</reference>
<dbReference type="RefSeq" id="WP_188405726.1">
    <property type="nucleotide sequence ID" value="NZ_BMGL01000005.1"/>
</dbReference>
<evidence type="ECO:0000313" key="1">
    <source>
        <dbReference type="EMBL" id="GGE10659.1"/>
    </source>
</evidence>
<proteinExistence type="predicted"/>
<accession>A0A916ZRE3</accession>
<dbReference type="AlphaFoldDB" id="A0A916ZRE3"/>